<organism evidence="1 2">
    <name type="scientific">Lacticaseibacillus pantheris DSM 15945 = JCM 12539 = NBRC 106106</name>
    <dbReference type="NCBI Taxonomy" id="1423783"/>
    <lineage>
        <taxon>Bacteria</taxon>
        <taxon>Bacillati</taxon>
        <taxon>Bacillota</taxon>
        <taxon>Bacilli</taxon>
        <taxon>Lactobacillales</taxon>
        <taxon>Lactobacillaceae</taxon>
        <taxon>Lacticaseibacillus</taxon>
    </lineage>
</organism>
<proteinExistence type="predicted"/>
<protein>
    <submittedName>
        <fullName evidence="1">Uncharacterized protein</fullName>
    </submittedName>
</protein>
<gene>
    <name evidence="1" type="ORF">FC50_GL001119</name>
</gene>
<dbReference type="Proteomes" id="UP000051922">
    <property type="component" value="Unassembled WGS sequence"/>
</dbReference>
<dbReference type="EMBL" id="AZFJ01000049">
    <property type="protein sequence ID" value="KRL85731.1"/>
    <property type="molecule type" value="Genomic_DNA"/>
</dbReference>
<dbReference type="STRING" id="1423783.FC50_GL001119"/>
<comment type="caution">
    <text evidence="1">The sequence shown here is derived from an EMBL/GenBank/DDBJ whole genome shotgun (WGS) entry which is preliminary data.</text>
</comment>
<dbReference type="AlphaFoldDB" id="A0A0R1U386"/>
<evidence type="ECO:0000313" key="2">
    <source>
        <dbReference type="Proteomes" id="UP000051922"/>
    </source>
</evidence>
<dbReference type="PATRIC" id="fig|1423783.4.peg.1159"/>
<accession>A0A0R1U386</accession>
<name>A0A0R1U386_9LACO</name>
<keyword evidence="2" id="KW-1185">Reference proteome</keyword>
<reference evidence="1 2" key="1">
    <citation type="journal article" date="2015" name="Genome Announc.">
        <title>Expanding the biotechnology potential of lactobacilli through comparative genomics of 213 strains and associated genera.</title>
        <authorList>
            <person name="Sun Z."/>
            <person name="Harris H.M."/>
            <person name="McCann A."/>
            <person name="Guo C."/>
            <person name="Argimon S."/>
            <person name="Zhang W."/>
            <person name="Yang X."/>
            <person name="Jeffery I.B."/>
            <person name="Cooney J.C."/>
            <person name="Kagawa T.F."/>
            <person name="Liu W."/>
            <person name="Song Y."/>
            <person name="Salvetti E."/>
            <person name="Wrobel A."/>
            <person name="Rasinkangas P."/>
            <person name="Parkhill J."/>
            <person name="Rea M.C."/>
            <person name="O'Sullivan O."/>
            <person name="Ritari J."/>
            <person name="Douillard F.P."/>
            <person name="Paul Ross R."/>
            <person name="Yang R."/>
            <person name="Briner A.E."/>
            <person name="Felis G.E."/>
            <person name="de Vos W.M."/>
            <person name="Barrangou R."/>
            <person name="Klaenhammer T.R."/>
            <person name="Caufield P.W."/>
            <person name="Cui Y."/>
            <person name="Zhang H."/>
            <person name="O'Toole P.W."/>
        </authorList>
    </citation>
    <scope>NUCLEOTIDE SEQUENCE [LARGE SCALE GENOMIC DNA]</scope>
    <source>
        <strain evidence="1 2">DSM 15945</strain>
    </source>
</reference>
<sequence length="51" mass="5949">MVNYKVVPVILIEGDYGHDFVYVRIGDETCNLFVHKLTKCGKRYQRSVTGW</sequence>
<evidence type="ECO:0000313" key="1">
    <source>
        <dbReference type="EMBL" id="KRL85731.1"/>
    </source>
</evidence>